<evidence type="ECO:0000259" key="6">
    <source>
        <dbReference type="Pfam" id="PF00593"/>
    </source>
</evidence>
<dbReference type="InterPro" id="IPR012910">
    <property type="entry name" value="Plug_dom"/>
</dbReference>
<name>A0A396RUH2_9SPHN</name>
<dbReference type="SUPFAM" id="SSF56935">
    <property type="entry name" value="Porins"/>
    <property type="match status" value="1"/>
</dbReference>
<gene>
    <name evidence="8" type="ORF">D1610_10250</name>
</gene>
<keyword evidence="5" id="KW-0732">Signal</keyword>
<comment type="subcellular location">
    <subcellularLocation>
        <location evidence="1 4">Cell outer membrane</location>
    </subcellularLocation>
</comment>
<dbReference type="RefSeq" id="WP_118864099.1">
    <property type="nucleotide sequence ID" value="NZ_QWLV01000004.1"/>
</dbReference>
<keyword evidence="9" id="KW-1185">Reference proteome</keyword>
<evidence type="ECO:0000256" key="1">
    <source>
        <dbReference type="ARBA" id="ARBA00004442"/>
    </source>
</evidence>
<comment type="caution">
    <text evidence="8">The sequence shown here is derived from an EMBL/GenBank/DDBJ whole genome shotgun (WGS) entry which is preliminary data.</text>
</comment>
<keyword evidence="8" id="KW-0675">Receptor</keyword>
<evidence type="ECO:0000313" key="8">
    <source>
        <dbReference type="EMBL" id="RHW17351.1"/>
    </source>
</evidence>
<sequence length="1035" mass="112406">MKTGFRIAMLMGGVSLLATAAAAQDTPAPPPQTAEEVQEQAEAQGTADDIVVIGSQIKGADVAGNLPVTVLNQDDIDAVAATSGDELFRAIPQAGDVAFNESRDAGGINDARGDTASINLRALGTGNTLVLLNGRRMVLHPGTQSENLVPVQSVNTNAIPVMGIRRVEVLLDGAAAIYGSDAVAGVINTVLKDNVKGVRATGELGFTDDSGQLEYEFAFEAGHSFNGGNSNISLLGSYNHRDPLYARERRNSRSSDMRPLFVGTPWEGNADFDNTSTSTGWGEFYRLHGDYSRPTAVSPVTTTRVNGVTLATGTGGSFHIQPDTNEGCLAPGLAPSTCFDNSTLATTSADRNLRYDINTERTIQGLNDRINLFGFFNHDFGSVELFAEAGWYRADYQAFREQETALASQRLIVPVDGYWNPLGPVGSPNRIPGLTGVPTAGVAVEVDDYRLIDAGPLRVNVRNDTIRALAGLRGEVLGFDFDSALLYSKARTNDTMYQPSLTLLQEALSRTDASAYNPFAGGDPRNPSRYGSNSNPQDVIDSFMVDVSRISTTELMMADLKLSKNDLFTLPGGRVGMATGVEFRRETFADDRDDRLDGTVAFVALDKSSNGSDVMGASPTPDSSGARNTISAYLEFAVPLVSPEMDVPLIRSLDLQLAGRMEAYQGFSTVAKPKVALSWYPVRNLQFRGSWSQGFRAPNLPQLFESGIQRSNTRTDWIRCEADLRLGRISTFADCTDLPGRSQGVVSNRSGSQDLKPEESENLSVGGTFQMDLGRAGRLTFTADYWEIRQKNVIGLFGDSNALILDYLLRLQGSSNPNVQRLPHDQEDTEAFENSGIAPVGEIIQVIDNYTNLSPRTVRGYDLGLYYRVEDTGIGDFSLRVNAARLLEFFQTPDPLTQSLIDAQGAGTINDFINIAGAESLIEENGRPKWRGSASLTWRYDQFGAGWYTSYTGPVTDTSAALDDGTRFRVDDHLTHSLYLQVEAEGGLLDDTRLRVGARNIFNRLAPLADGTYGYIGDLYSNRGRQVYFQLSKRF</sequence>
<keyword evidence="4" id="KW-0798">TonB box</keyword>
<evidence type="ECO:0000256" key="5">
    <source>
        <dbReference type="SAM" id="SignalP"/>
    </source>
</evidence>
<dbReference type="PANTHER" id="PTHR47234">
    <property type="match status" value="1"/>
</dbReference>
<feature type="domain" description="TonB-dependent receptor-like beta-barrel" evidence="6">
    <location>
        <begin position="511"/>
        <end position="1001"/>
    </location>
</feature>
<dbReference type="GO" id="GO:0009279">
    <property type="term" value="C:cell outer membrane"/>
    <property type="evidence" value="ECO:0007669"/>
    <property type="project" value="UniProtKB-SubCell"/>
</dbReference>
<dbReference type="InterPro" id="IPR037066">
    <property type="entry name" value="Plug_dom_sf"/>
</dbReference>
<dbReference type="PANTHER" id="PTHR47234:SF2">
    <property type="entry name" value="TONB-DEPENDENT RECEPTOR"/>
    <property type="match status" value="1"/>
</dbReference>
<evidence type="ECO:0000313" key="9">
    <source>
        <dbReference type="Proteomes" id="UP000266693"/>
    </source>
</evidence>
<feature type="signal peptide" evidence="5">
    <location>
        <begin position="1"/>
        <end position="23"/>
    </location>
</feature>
<evidence type="ECO:0000256" key="3">
    <source>
        <dbReference type="ARBA" id="ARBA00023237"/>
    </source>
</evidence>
<protein>
    <submittedName>
        <fullName evidence="8">TonB-dependent receptor</fullName>
    </submittedName>
</protein>
<feature type="domain" description="TonB-dependent receptor plug" evidence="7">
    <location>
        <begin position="67"/>
        <end position="186"/>
    </location>
</feature>
<dbReference type="AlphaFoldDB" id="A0A396RUH2"/>
<feature type="chain" id="PRO_5017273125" evidence="5">
    <location>
        <begin position="24"/>
        <end position="1035"/>
    </location>
</feature>
<dbReference type="Gene3D" id="2.170.130.10">
    <property type="entry name" value="TonB-dependent receptor, plug domain"/>
    <property type="match status" value="1"/>
</dbReference>
<dbReference type="Proteomes" id="UP000266693">
    <property type="component" value="Unassembled WGS sequence"/>
</dbReference>
<dbReference type="Gene3D" id="2.40.170.20">
    <property type="entry name" value="TonB-dependent receptor, beta-barrel domain"/>
    <property type="match status" value="1"/>
</dbReference>
<evidence type="ECO:0000256" key="4">
    <source>
        <dbReference type="RuleBase" id="RU003357"/>
    </source>
</evidence>
<dbReference type="Pfam" id="PF07715">
    <property type="entry name" value="Plug"/>
    <property type="match status" value="1"/>
</dbReference>
<proteinExistence type="inferred from homology"/>
<keyword evidence="3" id="KW-0998">Cell outer membrane</keyword>
<comment type="similarity">
    <text evidence="4">Belongs to the TonB-dependent receptor family.</text>
</comment>
<keyword evidence="2 4" id="KW-0472">Membrane</keyword>
<dbReference type="Pfam" id="PF00593">
    <property type="entry name" value="TonB_dep_Rec_b-barrel"/>
    <property type="match status" value="1"/>
</dbReference>
<organism evidence="8 9">
    <name type="scientific">Sphingomonas gilva</name>
    <dbReference type="NCBI Taxonomy" id="2305907"/>
    <lineage>
        <taxon>Bacteria</taxon>
        <taxon>Pseudomonadati</taxon>
        <taxon>Pseudomonadota</taxon>
        <taxon>Alphaproteobacteria</taxon>
        <taxon>Sphingomonadales</taxon>
        <taxon>Sphingomonadaceae</taxon>
        <taxon>Sphingomonas</taxon>
    </lineage>
</organism>
<evidence type="ECO:0000256" key="2">
    <source>
        <dbReference type="ARBA" id="ARBA00023136"/>
    </source>
</evidence>
<accession>A0A396RUH2</accession>
<dbReference type="InterPro" id="IPR000531">
    <property type="entry name" value="Beta-barrel_TonB"/>
</dbReference>
<dbReference type="OrthoDB" id="7051241at2"/>
<reference evidence="8 9" key="1">
    <citation type="submission" date="2018-08" db="EMBL/GenBank/DDBJ databases">
        <title>The multiple taxonomic identification of Sphingomonas gilva.</title>
        <authorList>
            <person name="Zhu D."/>
            <person name="Zheng S."/>
        </authorList>
    </citation>
    <scope>NUCLEOTIDE SEQUENCE [LARGE SCALE GENOMIC DNA]</scope>
    <source>
        <strain evidence="8 9">ZDH117</strain>
    </source>
</reference>
<dbReference type="EMBL" id="QWLV01000004">
    <property type="protein sequence ID" value="RHW17351.1"/>
    <property type="molecule type" value="Genomic_DNA"/>
</dbReference>
<dbReference type="InterPro" id="IPR036942">
    <property type="entry name" value="Beta-barrel_TonB_sf"/>
</dbReference>
<evidence type="ECO:0000259" key="7">
    <source>
        <dbReference type="Pfam" id="PF07715"/>
    </source>
</evidence>